<proteinExistence type="predicted"/>
<accession>A0A1I8JNN3</accession>
<keyword evidence="1" id="KW-1133">Transmembrane helix</keyword>
<sequence>AGPSSAASSSNDSSATIASIGTYRAVLLFQLLFPASFLVLANRWGNLIRCQPAKGTCGNVDETQTAFANVSVSATPNGSLLVHRVGQGQSGRYQCQGLLRLQSVRTETLVNVH</sequence>
<dbReference type="AlphaFoldDB" id="A0A1I8JNN3"/>
<evidence type="ECO:0000313" key="2">
    <source>
        <dbReference type="Proteomes" id="UP000095280"/>
    </source>
</evidence>
<evidence type="ECO:0000256" key="1">
    <source>
        <dbReference type="SAM" id="Phobius"/>
    </source>
</evidence>
<dbReference type="Proteomes" id="UP000095280">
    <property type="component" value="Unplaced"/>
</dbReference>
<feature type="transmembrane region" description="Helical" evidence="1">
    <location>
        <begin position="20"/>
        <end position="41"/>
    </location>
</feature>
<evidence type="ECO:0000313" key="3">
    <source>
        <dbReference type="WBParaSite" id="snap_masked-unitig_22923-processed-gene-0.0-mRNA-1"/>
    </source>
</evidence>
<keyword evidence="2" id="KW-1185">Reference proteome</keyword>
<reference evidence="3" key="1">
    <citation type="submission" date="2016-11" db="UniProtKB">
        <authorList>
            <consortium name="WormBaseParasite"/>
        </authorList>
    </citation>
    <scope>IDENTIFICATION</scope>
</reference>
<organism evidence="2 3">
    <name type="scientific">Macrostomum lignano</name>
    <dbReference type="NCBI Taxonomy" id="282301"/>
    <lineage>
        <taxon>Eukaryota</taxon>
        <taxon>Metazoa</taxon>
        <taxon>Spiralia</taxon>
        <taxon>Lophotrochozoa</taxon>
        <taxon>Platyhelminthes</taxon>
        <taxon>Rhabditophora</taxon>
        <taxon>Macrostomorpha</taxon>
        <taxon>Macrostomida</taxon>
        <taxon>Macrostomidae</taxon>
        <taxon>Macrostomum</taxon>
    </lineage>
</organism>
<name>A0A1I8JNN3_9PLAT</name>
<dbReference type="WBParaSite" id="snap_masked-unitig_22923-processed-gene-0.0-mRNA-1">
    <property type="protein sequence ID" value="snap_masked-unitig_22923-processed-gene-0.0-mRNA-1"/>
    <property type="gene ID" value="snap_masked-unitig_22923-processed-gene-0.0"/>
</dbReference>
<protein>
    <submittedName>
        <fullName evidence="3">FCGR2 protein</fullName>
    </submittedName>
</protein>
<keyword evidence="1" id="KW-0472">Membrane</keyword>
<keyword evidence="1" id="KW-0812">Transmembrane</keyword>